<gene>
    <name evidence="1" type="ORF">DSO57_1031852</name>
</gene>
<sequence>MYSSISLLFALSQAGSVVSKSVLAPEGGIVPGNKVALARGLHWAQKSYGHGNIKVKDFCGTAKGNPNFTACFKIKEHGYALETRERVKPGHCSDKTRAGYDHVYITTDSNVSAVGEDLGQGWADLLSAKLPVIERGERVCMNIPKAGNPVWFYPVVYKVRANLVSTTLGRTNPQVKFALAEAWTMRLLPNGAVDGVVGSY</sequence>
<name>A0ACC2SQ14_9FUNG</name>
<proteinExistence type="predicted"/>
<evidence type="ECO:0000313" key="1">
    <source>
        <dbReference type="EMBL" id="KAJ9064331.1"/>
    </source>
</evidence>
<dbReference type="Proteomes" id="UP001165960">
    <property type="component" value="Unassembled WGS sequence"/>
</dbReference>
<organism evidence="1 2">
    <name type="scientific">Entomophthora muscae</name>
    <dbReference type="NCBI Taxonomy" id="34485"/>
    <lineage>
        <taxon>Eukaryota</taxon>
        <taxon>Fungi</taxon>
        <taxon>Fungi incertae sedis</taxon>
        <taxon>Zoopagomycota</taxon>
        <taxon>Entomophthoromycotina</taxon>
        <taxon>Entomophthoromycetes</taxon>
        <taxon>Entomophthorales</taxon>
        <taxon>Entomophthoraceae</taxon>
        <taxon>Entomophthora</taxon>
    </lineage>
</organism>
<protein>
    <submittedName>
        <fullName evidence="1">Uncharacterized protein</fullName>
    </submittedName>
</protein>
<reference evidence="1" key="1">
    <citation type="submission" date="2022-04" db="EMBL/GenBank/DDBJ databases">
        <title>Genome of the entomopathogenic fungus Entomophthora muscae.</title>
        <authorList>
            <person name="Elya C."/>
            <person name="Lovett B.R."/>
            <person name="Lee E."/>
            <person name="Macias A.M."/>
            <person name="Hajek A.E."/>
            <person name="De Bivort B.L."/>
            <person name="Kasson M.T."/>
            <person name="De Fine Licht H.H."/>
            <person name="Stajich J.E."/>
        </authorList>
    </citation>
    <scope>NUCLEOTIDE SEQUENCE</scope>
    <source>
        <strain evidence="1">Berkeley</strain>
    </source>
</reference>
<comment type="caution">
    <text evidence="1">The sequence shown here is derived from an EMBL/GenBank/DDBJ whole genome shotgun (WGS) entry which is preliminary data.</text>
</comment>
<accession>A0ACC2SQ14</accession>
<dbReference type="EMBL" id="QTSX02004493">
    <property type="protein sequence ID" value="KAJ9064331.1"/>
    <property type="molecule type" value="Genomic_DNA"/>
</dbReference>
<keyword evidence="2" id="KW-1185">Reference proteome</keyword>
<evidence type="ECO:0000313" key="2">
    <source>
        <dbReference type="Proteomes" id="UP001165960"/>
    </source>
</evidence>